<evidence type="ECO:0000313" key="2">
    <source>
        <dbReference type="EnsemblPlants" id="TraesCS5B02G319200.1"/>
    </source>
</evidence>
<dbReference type="AlphaFoldDB" id="A0A3B6LQU8"/>
<dbReference type="Gramene" id="TraesCAD_scaffold_029768_01G000100.1">
    <property type="protein sequence ID" value="TraesCAD_scaffold_029768_01G000100.1"/>
    <property type="gene ID" value="TraesCAD_scaffold_029768_01G000100"/>
</dbReference>
<dbReference type="PANTHER" id="PTHR48124">
    <property type="entry name" value="GRF-TYPE DOMAIN-CONTAINING PROTEIN"/>
    <property type="match status" value="1"/>
</dbReference>
<dbReference type="Proteomes" id="UP000019116">
    <property type="component" value="Chromosome 5B"/>
</dbReference>
<keyword evidence="1" id="KW-0472">Membrane</keyword>
<dbReference type="PANTHER" id="PTHR48124:SF1">
    <property type="entry name" value="ZINC FINGER GRF-TYPE DOMAIN-CONTAINING PROTEIN"/>
    <property type="match status" value="1"/>
</dbReference>
<keyword evidence="3" id="KW-1185">Reference proteome</keyword>
<evidence type="ECO:0000256" key="1">
    <source>
        <dbReference type="SAM" id="Phobius"/>
    </source>
</evidence>
<dbReference type="Gramene" id="TraesCS5B02G319200.1">
    <property type="protein sequence ID" value="TraesCS5B02G319200.1"/>
    <property type="gene ID" value="TraesCS5B02G319200"/>
</dbReference>
<dbReference type="OMA" id="FWEERYM"/>
<evidence type="ECO:0008006" key="4">
    <source>
        <dbReference type="Google" id="ProtNLM"/>
    </source>
</evidence>
<dbReference type="EnsemblPlants" id="TraesCS5B02G319200.1">
    <property type="protein sequence ID" value="TraesCS5B02G319200.1"/>
    <property type="gene ID" value="TraesCS5B02G319200"/>
</dbReference>
<reference evidence="2" key="1">
    <citation type="submission" date="2018-08" db="EMBL/GenBank/DDBJ databases">
        <authorList>
            <person name="Rossello M."/>
        </authorList>
    </citation>
    <scope>NUCLEOTIDE SEQUENCE [LARGE SCALE GENOMIC DNA]</scope>
    <source>
        <strain evidence="2">cv. Chinese Spring</strain>
    </source>
</reference>
<keyword evidence="1" id="KW-1133">Transmembrane helix</keyword>
<dbReference type="Gramene" id="TraesCS5B03G0806900.1">
    <property type="protein sequence ID" value="TraesCS5B03G0806900.1.CDS"/>
    <property type="gene ID" value="TraesCS5B03G0806900"/>
</dbReference>
<feature type="transmembrane region" description="Helical" evidence="1">
    <location>
        <begin position="124"/>
        <end position="144"/>
    </location>
</feature>
<dbReference type="OrthoDB" id="693399at2759"/>
<organism evidence="2">
    <name type="scientific">Triticum aestivum</name>
    <name type="common">Wheat</name>
    <dbReference type="NCBI Taxonomy" id="4565"/>
    <lineage>
        <taxon>Eukaryota</taxon>
        <taxon>Viridiplantae</taxon>
        <taxon>Streptophyta</taxon>
        <taxon>Embryophyta</taxon>
        <taxon>Tracheophyta</taxon>
        <taxon>Spermatophyta</taxon>
        <taxon>Magnoliopsida</taxon>
        <taxon>Liliopsida</taxon>
        <taxon>Poales</taxon>
        <taxon>Poaceae</taxon>
        <taxon>BOP clade</taxon>
        <taxon>Pooideae</taxon>
        <taxon>Triticodae</taxon>
        <taxon>Triticeae</taxon>
        <taxon>Triticinae</taxon>
        <taxon>Triticum</taxon>
    </lineage>
</organism>
<protein>
    <recommendedName>
        <fullName evidence="4">Zinc finger GRF-type domain-containing protein</fullName>
    </recommendedName>
</protein>
<dbReference type="Gramene" id="TraesWEE_scaffold_069990_01G000100.1">
    <property type="protein sequence ID" value="TraesWEE_scaffold_069990_01G000100.1"/>
    <property type="gene ID" value="TraesWEE_scaffold_069990_01G000100"/>
</dbReference>
<proteinExistence type="predicted"/>
<evidence type="ECO:0000313" key="3">
    <source>
        <dbReference type="Proteomes" id="UP000019116"/>
    </source>
</evidence>
<accession>A0A3B6LQU8</accession>
<keyword evidence="1" id="KW-0812">Transmembrane</keyword>
<sequence>MALPLISCPSCKEKVQMYVSTTEKHDGWVFYRCRSHGVSCDFWRWELEYVEYLVDKHYLVEDAAVDAIGEVEERREHLIAAQELVQMNAPISRSNQAAKKEASCGMSRQQAIALMMLGREVMKLMKMLFVAVVVLGAVAVGLMLKK</sequence>
<name>A0A3B6LQU8_WHEAT</name>
<reference evidence="2" key="2">
    <citation type="submission" date="2018-10" db="UniProtKB">
        <authorList>
            <consortium name="EnsemblPlants"/>
        </authorList>
    </citation>
    <scope>IDENTIFICATION</scope>
</reference>